<proteinExistence type="predicted"/>
<protein>
    <submittedName>
        <fullName evidence="1">Uncharacterized protein</fullName>
    </submittedName>
</protein>
<dbReference type="Proteomes" id="UP000187455">
    <property type="component" value="Unassembled WGS sequence"/>
</dbReference>
<dbReference type="OrthoDB" id="2274680at2759"/>
<dbReference type="EMBL" id="LSSL01006487">
    <property type="protein sequence ID" value="OLY78413.1"/>
    <property type="molecule type" value="Genomic_DNA"/>
</dbReference>
<evidence type="ECO:0000313" key="2">
    <source>
        <dbReference type="Proteomes" id="UP000187455"/>
    </source>
</evidence>
<keyword evidence="2" id="KW-1185">Reference proteome</keyword>
<accession>A0A1R0GNE3</accession>
<dbReference type="AlphaFoldDB" id="A0A1R0GNE3"/>
<comment type="caution">
    <text evidence="1">The sequence shown here is derived from an EMBL/GenBank/DDBJ whole genome shotgun (WGS) entry which is preliminary data.</text>
</comment>
<evidence type="ECO:0000313" key="1">
    <source>
        <dbReference type="EMBL" id="OLY78413.1"/>
    </source>
</evidence>
<gene>
    <name evidence="1" type="ORF">AYI68_g7539</name>
</gene>
<sequence length="147" mass="16942">MELGFKSNLEKLIKIPSQNINHLDMVIKTRDMSIKSPMTNIRNLRREAKKLLNPDQKRLGCMLSFIGMAQSTNVSPIPIFLRHQRKIFSLPEDQLLPPSNIFSIFYQASRCFKRTGGSYRMVDVTRDFLYSREIGLSARCGPICITF</sequence>
<organism evidence="1 2">
    <name type="scientific">Smittium mucronatum</name>
    <dbReference type="NCBI Taxonomy" id="133383"/>
    <lineage>
        <taxon>Eukaryota</taxon>
        <taxon>Fungi</taxon>
        <taxon>Fungi incertae sedis</taxon>
        <taxon>Zoopagomycota</taxon>
        <taxon>Kickxellomycotina</taxon>
        <taxon>Harpellomycetes</taxon>
        <taxon>Harpellales</taxon>
        <taxon>Legeriomycetaceae</taxon>
        <taxon>Smittium</taxon>
    </lineage>
</organism>
<name>A0A1R0GNE3_9FUNG</name>
<reference evidence="1 2" key="1">
    <citation type="journal article" date="2016" name="Mol. Biol. Evol.">
        <title>Genome-Wide Survey of Gut Fungi (Harpellales) Reveals the First Horizontally Transferred Ubiquitin Gene from a Mosquito Host.</title>
        <authorList>
            <person name="Wang Y."/>
            <person name="White M.M."/>
            <person name="Kvist S."/>
            <person name="Moncalvo J.M."/>
        </authorList>
    </citation>
    <scope>NUCLEOTIDE SEQUENCE [LARGE SCALE GENOMIC DNA]</scope>
    <source>
        <strain evidence="1 2">ALG-7-W6</strain>
    </source>
</reference>